<dbReference type="CTD" id="438"/>
<evidence type="ECO:0000256" key="3">
    <source>
        <dbReference type="ARBA" id="ARBA00022679"/>
    </source>
</evidence>
<keyword evidence="10" id="KW-0471">Melatonin biosynthesis</keyword>
<dbReference type="PIRSF" id="PIRSF005739">
    <property type="entry name" value="O-mtase"/>
    <property type="match status" value="1"/>
</dbReference>
<dbReference type="PANTHER" id="PTHR43712:SF2">
    <property type="entry name" value="O-METHYLTRANSFERASE CICE"/>
    <property type="match status" value="1"/>
</dbReference>
<dbReference type="PANTHER" id="PTHR43712">
    <property type="entry name" value="PUTATIVE (AFU_ORTHOLOGUE AFUA_4G14580)-RELATED"/>
    <property type="match status" value="1"/>
</dbReference>
<dbReference type="Gene3D" id="1.10.10.10">
    <property type="entry name" value="Winged helix-like DNA-binding domain superfamily/Winged helix DNA-binding domain"/>
    <property type="match status" value="1"/>
</dbReference>
<evidence type="ECO:0000256" key="7">
    <source>
        <dbReference type="ARBA" id="ARBA00039116"/>
    </source>
</evidence>
<gene>
    <name evidence="14 16 17" type="primary">asmt</name>
</gene>
<dbReference type="SUPFAM" id="SSF46785">
    <property type="entry name" value="Winged helix' DNA-binding domain"/>
    <property type="match status" value="1"/>
</dbReference>
<dbReference type="Reactome" id="R-XTR-209931">
    <property type="pathway name" value="Serotonin and melatonin biosynthesis"/>
</dbReference>
<dbReference type="RefSeq" id="XP_012812327.1">
    <property type="nucleotide sequence ID" value="XM_012956873.3"/>
</dbReference>
<dbReference type="OMA" id="FWPYVFG"/>
<evidence type="ECO:0000313" key="16">
    <source>
        <dbReference type="RefSeq" id="XP_012812327.1"/>
    </source>
</evidence>
<feature type="domain" description="O-methyltransferase C-terminal" evidence="12">
    <location>
        <begin position="118"/>
        <end position="326"/>
    </location>
</feature>
<dbReference type="Ensembl" id="ENSXETT00000063071">
    <property type="protein sequence ID" value="ENSXETP00000059996"/>
    <property type="gene ID" value="ENSXETG00000015388"/>
</dbReference>
<dbReference type="Pfam" id="PF08100">
    <property type="entry name" value="Dimerisation"/>
    <property type="match status" value="1"/>
</dbReference>
<dbReference type="Gene3D" id="3.40.50.150">
    <property type="entry name" value="Vaccinia Virus protein VP39"/>
    <property type="match status" value="1"/>
</dbReference>
<accession>A0A6I8PZD3</accession>
<dbReference type="InterPro" id="IPR036388">
    <property type="entry name" value="WH-like_DNA-bd_sf"/>
</dbReference>
<evidence type="ECO:0000256" key="10">
    <source>
        <dbReference type="ARBA" id="ARBA00043260"/>
    </source>
</evidence>
<evidence type="ECO:0000313" key="14">
    <source>
        <dbReference type="Ensembl" id="ENSXETP00000059996"/>
    </source>
</evidence>
<dbReference type="InterPro" id="IPR036390">
    <property type="entry name" value="WH_DNA-bd_sf"/>
</dbReference>
<comment type="function">
    <text evidence="5">Catalyzes the transfer of a methyl group onto N-acetylserotonin, producing melatonin (N-acetyl-5-methoxytryptamine).</text>
</comment>
<evidence type="ECO:0000313" key="17">
    <source>
        <dbReference type="Xenbase" id="XB-GENE-942483"/>
    </source>
</evidence>
<protein>
    <recommendedName>
        <fullName evidence="8">Acetylserotonin O-methyltransferase</fullName>
        <ecNumber evidence="7">2.1.1.4</ecNumber>
    </recommendedName>
    <alternativeName>
        <fullName evidence="9">Hydroxyindole O-methyltransferase</fullName>
    </alternativeName>
</protein>
<comment type="subunit">
    <text evidence="1">Homodimer.</text>
</comment>
<evidence type="ECO:0000256" key="4">
    <source>
        <dbReference type="ARBA" id="ARBA00022691"/>
    </source>
</evidence>
<evidence type="ECO:0000256" key="5">
    <source>
        <dbReference type="ARBA" id="ARBA00037645"/>
    </source>
</evidence>
<dbReference type="Pfam" id="PF00891">
    <property type="entry name" value="Methyltransf_2"/>
    <property type="match status" value="1"/>
</dbReference>
<keyword evidence="15" id="KW-1185">Reference proteome</keyword>
<dbReference type="PROSITE" id="PS51683">
    <property type="entry name" value="SAM_OMT_II"/>
    <property type="match status" value="1"/>
</dbReference>
<sequence>MSSVQDLDYPKQLLEYRDGFLFSKTLFTACELGIFDLLHKSGEALSTLAISSQLGTNTDATDRLLSACVGLKLLKVEMKNNEAFFSNTDVSNMYLVKSSPRSFYQMMMYYSKTIYMCWHFLPDAIREGKRQYERAFGITSEDIFKDLYRSEEETVSFMHHMESIWHICGKDVLAAFDLSSFKEICDIGGCSGGLAKHFLSLYPSSSVTIMDLPEVVQMAKKHFITDGDIVFLEGDFFNDPLPESDLYILARIIHDWTEDKCLRLLNKIYKSCRPGGGVLLVEALLNEDRSGPLSSQMFSLNMLLQTEGKERSASEYHKLLADSGFREIQVKATGKFYDAVLGKK</sequence>
<dbReference type="Proteomes" id="UP000008143">
    <property type="component" value="Chromosome 2"/>
</dbReference>
<evidence type="ECO:0000256" key="6">
    <source>
        <dbReference type="ARBA" id="ARBA00037926"/>
    </source>
</evidence>
<name>A0A6I8PZD3_XENTR</name>
<dbReference type="GO" id="GO:0017096">
    <property type="term" value="F:acetylserotonin O-methyltransferase activity"/>
    <property type="evidence" value="ECO:0000318"/>
    <property type="project" value="GO_Central"/>
</dbReference>
<keyword evidence="2" id="KW-0489">Methyltransferase</keyword>
<dbReference type="Xenbase" id="XB-GENE-942483">
    <property type="gene designation" value="asmt"/>
</dbReference>
<dbReference type="OrthoDB" id="1606438at2759"/>
<organism evidence="14">
    <name type="scientific">Xenopus tropicalis</name>
    <name type="common">Western clawed frog</name>
    <name type="synonym">Silurana tropicalis</name>
    <dbReference type="NCBI Taxonomy" id="8364"/>
    <lineage>
        <taxon>Eukaryota</taxon>
        <taxon>Metazoa</taxon>
        <taxon>Chordata</taxon>
        <taxon>Craniata</taxon>
        <taxon>Vertebrata</taxon>
        <taxon>Euteleostomi</taxon>
        <taxon>Amphibia</taxon>
        <taxon>Batrachia</taxon>
        <taxon>Anura</taxon>
        <taxon>Pipoidea</taxon>
        <taxon>Pipidae</taxon>
        <taxon>Xenopodinae</taxon>
        <taxon>Xenopus</taxon>
        <taxon>Silurana</taxon>
    </lineage>
</organism>
<dbReference type="GO" id="GO:0030187">
    <property type="term" value="P:melatonin biosynthetic process"/>
    <property type="evidence" value="ECO:0000318"/>
    <property type="project" value="GO_Central"/>
</dbReference>
<dbReference type="GeneID" id="496888"/>
<dbReference type="Bgee" id="ENSXETG00000015388">
    <property type="expression patterns" value="Expressed in mesonephros and 10 other cell types or tissues"/>
</dbReference>
<evidence type="ECO:0000259" key="12">
    <source>
        <dbReference type="Pfam" id="PF00891"/>
    </source>
</evidence>
<evidence type="ECO:0000256" key="9">
    <source>
        <dbReference type="ARBA" id="ARBA00043054"/>
    </source>
</evidence>
<dbReference type="GO" id="GO:0046983">
    <property type="term" value="F:protein dimerization activity"/>
    <property type="evidence" value="ECO:0007669"/>
    <property type="project" value="InterPro"/>
</dbReference>
<evidence type="ECO:0000256" key="1">
    <source>
        <dbReference type="ARBA" id="ARBA00011738"/>
    </source>
</evidence>
<dbReference type="InterPro" id="IPR001077">
    <property type="entry name" value="COMT_C"/>
</dbReference>
<feature type="active site" description="Proton acceptor" evidence="11">
    <location>
        <position position="254"/>
    </location>
</feature>
<dbReference type="FunFam" id="1.10.10.10:FF:000358">
    <property type="entry name" value="Acetylserotonin O-methyltransferase"/>
    <property type="match status" value="1"/>
</dbReference>
<comment type="pathway">
    <text evidence="6">Aromatic compound metabolism; melatonin biosynthesis; melatonin from serotonin: step 1/2.</text>
</comment>
<reference evidence="14" key="1">
    <citation type="journal article" date="2010" name="Science">
        <title>The genome of the Western clawed frog Xenopus tropicalis.</title>
        <authorList>
            <person name="Hellsten U."/>
            <person name="Harland R.M."/>
            <person name="Gilchrist M.J."/>
            <person name="Hendrix D."/>
            <person name="Jurka J."/>
            <person name="Kapitonov V."/>
            <person name="Ovcharenko I."/>
            <person name="Putnam N.H."/>
            <person name="Shu S."/>
            <person name="Taher L."/>
            <person name="Blitz I.L."/>
            <person name="Blumberg B."/>
            <person name="Dichmann D.S."/>
            <person name="Dubchak I."/>
            <person name="Amaya E."/>
            <person name="Detter J.C."/>
            <person name="Fletcher R."/>
            <person name="Gerhard D.S."/>
            <person name="Goodstein D."/>
            <person name="Graves T."/>
            <person name="Grigoriev I.V."/>
            <person name="Grimwood J."/>
            <person name="Kawashima T."/>
            <person name="Lindquist E."/>
            <person name="Lucas S.M."/>
            <person name="Mead P.E."/>
            <person name="Mitros T."/>
            <person name="Ogino H."/>
            <person name="Ohta Y."/>
            <person name="Poliakov A.V."/>
            <person name="Pollet N."/>
            <person name="Robert J."/>
            <person name="Salamov A."/>
            <person name="Sater A.K."/>
            <person name="Schmutz J."/>
            <person name="Terry A."/>
            <person name="Vize P.D."/>
            <person name="Warren W.C."/>
            <person name="Wells D."/>
            <person name="Wills A."/>
            <person name="Wilson R.K."/>
            <person name="Zimmerman L.B."/>
            <person name="Zorn A.M."/>
            <person name="Grainger R."/>
            <person name="Grammer T."/>
            <person name="Khokha M.K."/>
            <person name="Richardson P.M."/>
            <person name="Rokhsar D.S."/>
        </authorList>
    </citation>
    <scope>NUCLEOTIDE SEQUENCE [LARGE SCALE GENOMIC DNA]</scope>
    <source>
        <strain evidence="14">Nigerian</strain>
    </source>
</reference>
<reference evidence="14" key="2">
    <citation type="submission" date="2020-05" db="UniProtKB">
        <authorList>
            <consortium name="Ensembl"/>
        </authorList>
    </citation>
    <scope>IDENTIFICATION</scope>
</reference>
<reference evidence="16" key="3">
    <citation type="submission" date="2025-04" db="UniProtKB">
        <authorList>
            <consortium name="RefSeq"/>
        </authorList>
    </citation>
    <scope>IDENTIFICATION</scope>
    <source>
        <strain evidence="16">Nigerian</strain>
        <tissue evidence="16">Liver and blood</tissue>
    </source>
</reference>
<keyword evidence="4" id="KW-0949">S-adenosyl-L-methionine</keyword>
<evidence type="ECO:0000256" key="2">
    <source>
        <dbReference type="ARBA" id="ARBA00022603"/>
    </source>
</evidence>
<evidence type="ECO:0000259" key="13">
    <source>
        <dbReference type="Pfam" id="PF08100"/>
    </source>
</evidence>
<dbReference type="AGR" id="Xenbase:XB-GENE-942483"/>
<dbReference type="SUPFAM" id="SSF53335">
    <property type="entry name" value="S-adenosyl-L-methionine-dependent methyltransferases"/>
    <property type="match status" value="1"/>
</dbReference>
<feature type="domain" description="O-methyltransferase dimerisation" evidence="13">
    <location>
        <begin position="15"/>
        <end position="96"/>
    </location>
</feature>
<dbReference type="InterPro" id="IPR029063">
    <property type="entry name" value="SAM-dependent_MTases_sf"/>
</dbReference>
<dbReference type="GO" id="GO:0032259">
    <property type="term" value="P:methylation"/>
    <property type="evidence" value="ECO:0000318"/>
    <property type="project" value="GO_Central"/>
</dbReference>
<dbReference type="GeneTree" id="ENSGT00940000161561"/>
<keyword evidence="3" id="KW-0808">Transferase</keyword>
<dbReference type="InterPro" id="IPR016461">
    <property type="entry name" value="COMT-like"/>
</dbReference>
<dbReference type="FunFam" id="3.40.50.150:FF:000146">
    <property type="entry name" value="Acetylserotonin O-methyltransferase"/>
    <property type="match status" value="1"/>
</dbReference>
<proteinExistence type="predicted"/>
<dbReference type="EC" id="2.1.1.4" evidence="7"/>
<dbReference type="InterPro" id="IPR012967">
    <property type="entry name" value="COMT_dimerisation"/>
</dbReference>
<evidence type="ECO:0000256" key="8">
    <source>
        <dbReference type="ARBA" id="ARBA00040730"/>
    </source>
</evidence>
<evidence type="ECO:0000313" key="15">
    <source>
        <dbReference type="Proteomes" id="UP000008143"/>
    </source>
</evidence>
<evidence type="ECO:0000256" key="11">
    <source>
        <dbReference type="PIRSR" id="PIRSR005739-1"/>
    </source>
</evidence>
<dbReference type="AlphaFoldDB" id="A0A6I8PZD3"/>